<reference evidence="8" key="1">
    <citation type="submission" date="2021-09" db="EMBL/GenBank/DDBJ databases">
        <authorList>
            <consortium name="AG Swart"/>
            <person name="Singh M."/>
            <person name="Singh A."/>
            <person name="Seah K."/>
            <person name="Emmerich C."/>
        </authorList>
    </citation>
    <scope>NUCLEOTIDE SEQUENCE</scope>
    <source>
        <strain evidence="8">ATCC30299</strain>
    </source>
</reference>
<dbReference type="EMBL" id="CAJZBQ010000053">
    <property type="protein sequence ID" value="CAG9331405.1"/>
    <property type="molecule type" value="Genomic_DNA"/>
</dbReference>
<evidence type="ECO:0000313" key="8">
    <source>
        <dbReference type="EMBL" id="CAG9331405.1"/>
    </source>
</evidence>
<keyword evidence="5" id="KW-1015">Disulfide bond</keyword>
<dbReference type="PROSITE" id="PS51767">
    <property type="entry name" value="PEPTIDASE_A1"/>
    <property type="match status" value="1"/>
</dbReference>
<dbReference type="GO" id="GO:0006508">
    <property type="term" value="P:proteolysis"/>
    <property type="evidence" value="ECO:0007669"/>
    <property type="project" value="UniProtKB-KW"/>
</dbReference>
<dbReference type="Pfam" id="PF00026">
    <property type="entry name" value="Asp"/>
    <property type="match status" value="1"/>
</dbReference>
<keyword evidence="9" id="KW-1185">Reference proteome</keyword>
<dbReference type="PANTHER" id="PTHR47966:SF51">
    <property type="entry name" value="BETA-SITE APP-CLEAVING ENZYME, ISOFORM A-RELATED"/>
    <property type="match status" value="1"/>
</dbReference>
<organism evidence="8 9">
    <name type="scientific">Blepharisma stoltei</name>
    <dbReference type="NCBI Taxonomy" id="1481888"/>
    <lineage>
        <taxon>Eukaryota</taxon>
        <taxon>Sar</taxon>
        <taxon>Alveolata</taxon>
        <taxon>Ciliophora</taxon>
        <taxon>Postciliodesmatophora</taxon>
        <taxon>Heterotrichea</taxon>
        <taxon>Heterotrichida</taxon>
        <taxon>Blepharismidae</taxon>
        <taxon>Blepharisma</taxon>
    </lineage>
</organism>
<dbReference type="InterPro" id="IPR033121">
    <property type="entry name" value="PEPTIDASE_A1"/>
</dbReference>
<dbReference type="InterPro" id="IPR001461">
    <property type="entry name" value="Aspartic_peptidase_A1"/>
</dbReference>
<keyword evidence="4" id="KW-0378">Hydrolase</keyword>
<dbReference type="GO" id="GO:0004190">
    <property type="term" value="F:aspartic-type endopeptidase activity"/>
    <property type="evidence" value="ECO:0007669"/>
    <property type="project" value="UniProtKB-KW"/>
</dbReference>
<dbReference type="Gene3D" id="2.40.70.10">
    <property type="entry name" value="Acid Proteases"/>
    <property type="match status" value="1"/>
</dbReference>
<feature type="transmembrane region" description="Helical" evidence="6">
    <location>
        <begin position="200"/>
        <end position="222"/>
    </location>
</feature>
<sequence length="297" mass="33116">MFSLYFSKDADTNSKLILGGIDKDYIEEDEMKFLSLVEGQNNWAVNLEEVDLMGETINTYSQAVFDLSTPFIFVPHNDLYRIYDFFKRKYDCQDGPQINCYCDYMSEYPNITFFMGGQLIMLPPEGYLQYNSSIGECVLLFEESQTGNWVIGTSFLRQFYSAFSLPANGISASIGLGVPTVNHHSGNKGDSTDDLLGLKIGLPIGGVIALGAVGVVCCLCVSKRRKAKKAAKNQENKQNLIVYVAPDSNTERMPEEPILIENADGAHREVRPIVVINMPDKNPQTVFYPFLPPVAVN</sequence>
<comment type="caution">
    <text evidence="8">The sequence shown here is derived from an EMBL/GenBank/DDBJ whole genome shotgun (WGS) entry which is preliminary data.</text>
</comment>
<evidence type="ECO:0000256" key="4">
    <source>
        <dbReference type="ARBA" id="ARBA00022801"/>
    </source>
</evidence>
<keyword evidence="2" id="KW-0645">Protease</keyword>
<evidence type="ECO:0000256" key="5">
    <source>
        <dbReference type="PIRSR" id="PIRSR601461-2"/>
    </source>
</evidence>
<dbReference type="PRINTS" id="PR00792">
    <property type="entry name" value="PEPSIN"/>
</dbReference>
<dbReference type="InterPro" id="IPR021109">
    <property type="entry name" value="Peptidase_aspartic_dom_sf"/>
</dbReference>
<dbReference type="PANTHER" id="PTHR47966">
    <property type="entry name" value="BETA-SITE APP-CLEAVING ENZYME, ISOFORM A-RELATED"/>
    <property type="match status" value="1"/>
</dbReference>
<keyword evidence="6" id="KW-0472">Membrane</keyword>
<evidence type="ECO:0000256" key="3">
    <source>
        <dbReference type="ARBA" id="ARBA00022750"/>
    </source>
</evidence>
<feature type="disulfide bond" evidence="5">
    <location>
        <begin position="102"/>
        <end position="137"/>
    </location>
</feature>
<protein>
    <recommendedName>
        <fullName evidence="7">Peptidase A1 domain-containing protein</fullName>
    </recommendedName>
</protein>
<evidence type="ECO:0000259" key="7">
    <source>
        <dbReference type="PROSITE" id="PS51767"/>
    </source>
</evidence>
<proteinExistence type="inferred from homology"/>
<keyword evidence="3" id="KW-0064">Aspartyl protease</keyword>
<accession>A0AAU9KBV0</accession>
<evidence type="ECO:0000256" key="2">
    <source>
        <dbReference type="ARBA" id="ARBA00022670"/>
    </source>
</evidence>
<dbReference type="AlphaFoldDB" id="A0AAU9KBV0"/>
<comment type="similarity">
    <text evidence="1">Belongs to the peptidase A1 family.</text>
</comment>
<feature type="domain" description="Peptidase A1" evidence="7">
    <location>
        <begin position="1"/>
        <end position="173"/>
    </location>
</feature>
<dbReference type="Proteomes" id="UP001162131">
    <property type="component" value="Unassembled WGS sequence"/>
</dbReference>
<keyword evidence="6" id="KW-1133">Transmembrane helix</keyword>
<gene>
    <name evidence="8" type="ORF">BSTOLATCC_MIC53475</name>
</gene>
<name>A0AAU9KBV0_9CILI</name>
<dbReference type="SUPFAM" id="SSF50630">
    <property type="entry name" value="Acid proteases"/>
    <property type="match status" value="1"/>
</dbReference>
<keyword evidence="6" id="KW-0812">Transmembrane</keyword>
<evidence type="ECO:0000256" key="6">
    <source>
        <dbReference type="SAM" id="Phobius"/>
    </source>
</evidence>
<evidence type="ECO:0000313" key="9">
    <source>
        <dbReference type="Proteomes" id="UP001162131"/>
    </source>
</evidence>
<evidence type="ECO:0000256" key="1">
    <source>
        <dbReference type="ARBA" id="ARBA00007447"/>
    </source>
</evidence>